<protein>
    <recommendedName>
        <fullName evidence="1">LicD/FKTN/FKRP nucleotidyltransferase domain-containing protein</fullName>
    </recommendedName>
</protein>
<dbReference type="OrthoDB" id="9786100at2"/>
<dbReference type="PANTHER" id="PTHR43404">
    <property type="entry name" value="LIPOPOLYSACCHARIDE CHOLINEPHOSPHOTRANSFERASE LICD"/>
    <property type="match status" value="1"/>
</dbReference>
<keyword evidence="3" id="KW-1185">Reference proteome</keyword>
<organism evidence="2 3">
    <name type="scientific">Herbinix luporum</name>
    <dbReference type="NCBI Taxonomy" id="1679721"/>
    <lineage>
        <taxon>Bacteria</taxon>
        <taxon>Bacillati</taxon>
        <taxon>Bacillota</taxon>
        <taxon>Clostridia</taxon>
        <taxon>Lachnospirales</taxon>
        <taxon>Lachnospiraceae</taxon>
        <taxon>Herbinix</taxon>
    </lineage>
</organism>
<feature type="domain" description="LicD/FKTN/FKRP nucleotidyltransferase" evidence="1">
    <location>
        <begin position="29"/>
        <end position="252"/>
    </location>
</feature>
<evidence type="ECO:0000259" key="1">
    <source>
        <dbReference type="Pfam" id="PF04991"/>
    </source>
</evidence>
<dbReference type="GO" id="GO:0009100">
    <property type="term" value="P:glycoprotein metabolic process"/>
    <property type="evidence" value="ECO:0007669"/>
    <property type="project" value="UniProtKB-ARBA"/>
</dbReference>
<dbReference type="RefSeq" id="WP_058258175.1">
    <property type="nucleotide sequence ID" value="NZ_DUPS01000050.1"/>
</dbReference>
<dbReference type="InterPro" id="IPR007074">
    <property type="entry name" value="LicD/FKTN/FKRP_NTP_transf"/>
</dbReference>
<dbReference type="Pfam" id="PF04991">
    <property type="entry name" value="LicD"/>
    <property type="match status" value="1"/>
</dbReference>
<evidence type="ECO:0000313" key="3">
    <source>
        <dbReference type="Proteomes" id="UP000196053"/>
    </source>
</evidence>
<evidence type="ECO:0000313" key="2">
    <source>
        <dbReference type="EMBL" id="CUH92840.1"/>
    </source>
</evidence>
<dbReference type="InterPro" id="IPR052942">
    <property type="entry name" value="LPS_cholinephosphotransferase"/>
</dbReference>
<name>A0A0K8J5U5_9FIRM</name>
<dbReference type="Proteomes" id="UP000196053">
    <property type="component" value="Chromosome I"/>
</dbReference>
<sequence length="275" mass="32811">MCKYKICQYDIREVQKKLLMILIEFDRICRKHNIKYSLEGGTLLGAIKYKGFVPWDDDIDIVMERPEYERFLKVCKRELNEDYFLQNNRTVKHFPLNYSKLHMNNTLYVQESTAFLNIHQGLFIDIFPVDKIYRGTLLRLQIALIGALTGARSVKLNRIYKKKTVFTGKKIKLLIYHILSLFPLRFINTAIDFTCRIFNSFKSRYVYEVCNPNRNFKPLKMEIYRELTQVEFMGLPFLASRHYKKFLEARFGDIRGLPPEEKRQPSHKIIKCKLQ</sequence>
<accession>A0A0K8J5U5</accession>
<dbReference type="KEGG" id="hsd:SD1D_1294"/>
<dbReference type="AlphaFoldDB" id="A0A0K8J5U5"/>
<proteinExistence type="predicted"/>
<dbReference type="EMBL" id="LN879430">
    <property type="protein sequence ID" value="CUH92840.1"/>
    <property type="molecule type" value="Genomic_DNA"/>
</dbReference>
<reference evidence="3" key="1">
    <citation type="submission" date="2015-09" db="EMBL/GenBank/DDBJ databases">
        <authorList>
            <person name="Wibberg D."/>
        </authorList>
    </citation>
    <scope>NUCLEOTIDE SEQUENCE [LARGE SCALE GENOMIC DNA]</scope>
    <source>
        <strain evidence="3">SD1D</strain>
    </source>
</reference>
<dbReference type="PANTHER" id="PTHR43404:SF2">
    <property type="entry name" value="LIPOPOLYSACCHARIDE CHOLINEPHOSPHOTRANSFERASE LICD"/>
    <property type="match status" value="1"/>
</dbReference>
<gene>
    <name evidence="2" type="ORF">SD1D_1294</name>
</gene>